<dbReference type="AlphaFoldDB" id="A0AA39LJL6"/>
<organism evidence="3 4">
    <name type="scientific">Steinernema hermaphroditum</name>
    <dbReference type="NCBI Taxonomy" id="289476"/>
    <lineage>
        <taxon>Eukaryota</taxon>
        <taxon>Metazoa</taxon>
        <taxon>Ecdysozoa</taxon>
        <taxon>Nematoda</taxon>
        <taxon>Chromadorea</taxon>
        <taxon>Rhabditida</taxon>
        <taxon>Tylenchina</taxon>
        <taxon>Panagrolaimomorpha</taxon>
        <taxon>Strongyloidoidea</taxon>
        <taxon>Steinernematidae</taxon>
        <taxon>Steinernema</taxon>
    </lineage>
</organism>
<dbReference type="InterPro" id="IPR002562">
    <property type="entry name" value="3'-5'_exonuclease_dom"/>
</dbReference>
<dbReference type="GO" id="GO:0008408">
    <property type="term" value="F:3'-5' exonuclease activity"/>
    <property type="evidence" value="ECO:0007669"/>
    <property type="project" value="InterPro"/>
</dbReference>
<proteinExistence type="predicted"/>
<evidence type="ECO:0000313" key="3">
    <source>
        <dbReference type="EMBL" id="KAK0399515.1"/>
    </source>
</evidence>
<feature type="compositionally biased region" description="Basic and acidic residues" evidence="1">
    <location>
        <begin position="726"/>
        <end position="755"/>
    </location>
</feature>
<gene>
    <name evidence="3" type="ORF">QR680_003088</name>
</gene>
<dbReference type="Pfam" id="PF23713">
    <property type="entry name" value="WHD_Egal"/>
    <property type="match status" value="3"/>
</dbReference>
<dbReference type="SMART" id="SM00474">
    <property type="entry name" value="35EXOc"/>
    <property type="match status" value="1"/>
</dbReference>
<dbReference type="Pfam" id="PF01612">
    <property type="entry name" value="DNA_pol_A_exo1"/>
    <property type="match status" value="1"/>
</dbReference>
<protein>
    <recommendedName>
        <fullName evidence="2">CS domain-containing protein</fullName>
    </recommendedName>
</protein>
<name>A0AA39LJL6_9BILA</name>
<dbReference type="PANTHER" id="PTHR46628:SF1">
    <property type="entry name" value="PIRNA BIOGENESIS PROTEIN EXD1"/>
    <property type="match status" value="1"/>
</dbReference>
<dbReference type="InterPro" id="IPR056589">
    <property type="entry name" value="WH_Egal-1"/>
</dbReference>
<dbReference type="Gene3D" id="3.30.420.10">
    <property type="entry name" value="Ribonuclease H-like superfamily/Ribonuclease H"/>
    <property type="match status" value="1"/>
</dbReference>
<dbReference type="SUPFAM" id="SSF53098">
    <property type="entry name" value="Ribonuclease H-like"/>
    <property type="match status" value="1"/>
</dbReference>
<dbReference type="PANTHER" id="PTHR46628">
    <property type="entry name" value="PIRNA BIOGENESIS PROTEIN EXD1"/>
    <property type="match status" value="1"/>
</dbReference>
<evidence type="ECO:0000259" key="2">
    <source>
        <dbReference type="PROSITE" id="PS51203"/>
    </source>
</evidence>
<feature type="domain" description="CS" evidence="2">
    <location>
        <begin position="581"/>
        <end position="670"/>
    </location>
</feature>
<dbReference type="InterPro" id="IPR012337">
    <property type="entry name" value="RNaseH-like_sf"/>
</dbReference>
<dbReference type="PROSITE" id="PS51203">
    <property type="entry name" value="CS"/>
    <property type="match status" value="1"/>
</dbReference>
<comment type="caution">
    <text evidence="3">The sequence shown here is derived from an EMBL/GenBank/DDBJ whole genome shotgun (WGS) entry which is preliminary data.</text>
</comment>
<dbReference type="InterPro" id="IPR008978">
    <property type="entry name" value="HSP20-like_chaperone"/>
</dbReference>
<dbReference type="GO" id="GO:0003676">
    <property type="term" value="F:nucleic acid binding"/>
    <property type="evidence" value="ECO:0007669"/>
    <property type="project" value="InterPro"/>
</dbReference>
<dbReference type="SUPFAM" id="SSF49764">
    <property type="entry name" value="HSP20-like chaperones"/>
    <property type="match status" value="1"/>
</dbReference>
<dbReference type="GO" id="GO:1990923">
    <property type="term" value="C:PET complex"/>
    <property type="evidence" value="ECO:0007669"/>
    <property type="project" value="TreeGrafter"/>
</dbReference>
<dbReference type="InterPro" id="IPR007052">
    <property type="entry name" value="CS_dom"/>
</dbReference>
<feature type="region of interest" description="Disordered" evidence="1">
    <location>
        <begin position="259"/>
        <end position="284"/>
    </location>
</feature>
<dbReference type="Gene3D" id="2.60.40.790">
    <property type="match status" value="1"/>
</dbReference>
<accession>A0AA39LJL6</accession>
<sequence>MDDAKNMALLFFMDHLIQKNGRRTIHDLSCQFGARGFTEEMREAVGTTQEGLTDFLNNHPSLFTVEGDQVTLKGYGDMNGSNNPLLQAAGTNRTRDYVKEAVEFFEAKLTKFGPELQIKSLLGHRSQAAPEVRLVSGRHLKDFCEFLQAQTEFFVVEGDRVRLKNMPEPTEASIELDDEGKPLAGVKAKQAAVEFLRGVLEQNDDQPIPLDGFYQRFCERFSHAVRQEVATNPKELLQFLKLNRNVFFIRSNKVSLVKNRPEDGSESTGSTTDSDPPDNNNSLFPLNKNSLAHIGLVKALKPAQDAVSRIWDDLNQMDDAFVGIDFKLVTLGGQGEEFLSLVVCATNSQITVFDLAHSEVVLMESGLKELLESERIVKVMHDARRVSTLLAHRYAVNMRKVFDTQVAHAILQYEKFGKAINDQRSISFLNLQRVYYPQSIMMSDATPRKLSQSPSWGTRPITDDMLLSVVEECHCIVTALYRIMNAHLGPHMRGLFEEKCMEALLASPSRPPPQVPPIQNFGSYRSPRRVGPSASPVQSQSPMLIESPRPRMCDTLDIWISISLDAVSTLPRCRTEREMTSKNPPLKWTNADDGKTLIVTVDVPDLSVEEVNFDTNVFRLKATDSSRNLYDVALQLFGDVLGDQMRKSPGQQKLQIRVPKVDANEWPRLTAERAKCAWITADFANYSPLESRDEPLPDPLLDCAIQAPYKSFRQMLHPEYDEEVEESRRIAEESKRRVMKMMRDAKRKKKSDESA</sequence>
<evidence type="ECO:0000313" key="4">
    <source>
        <dbReference type="Proteomes" id="UP001175271"/>
    </source>
</evidence>
<dbReference type="GO" id="GO:0034587">
    <property type="term" value="P:piRNA processing"/>
    <property type="evidence" value="ECO:0007669"/>
    <property type="project" value="TreeGrafter"/>
</dbReference>
<feature type="compositionally biased region" description="Low complexity" evidence="1">
    <location>
        <begin position="266"/>
        <end position="278"/>
    </location>
</feature>
<dbReference type="InterPro" id="IPR036397">
    <property type="entry name" value="RNaseH_sf"/>
</dbReference>
<keyword evidence="4" id="KW-1185">Reference proteome</keyword>
<evidence type="ECO:0000256" key="1">
    <source>
        <dbReference type="SAM" id="MobiDB-lite"/>
    </source>
</evidence>
<dbReference type="CDD" id="cd06148">
    <property type="entry name" value="Egl_like_exo"/>
    <property type="match status" value="1"/>
</dbReference>
<dbReference type="EMBL" id="JAUCMV010000005">
    <property type="protein sequence ID" value="KAK0399515.1"/>
    <property type="molecule type" value="Genomic_DNA"/>
</dbReference>
<dbReference type="Proteomes" id="UP001175271">
    <property type="component" value="Unassembled WGS sequence"/>
</dbReference>
<dbReference type="InterPro" id="IPR052144">
    <property type="entry name" value="piRNA_biogenesis_EXD1"/>
</dbReference>
<reference evidence="3" key="1">
    <citation type="submission" date="2023-06" db="EMBL/GenBank/DDBJ databases">
        <title>Genomic analysis of the entomopathogenic nematode Steinernema hermaphroditum.</title>
        <authorList>
            <person name="Schwarz E.M."/>
            <person name="Heppert J.K."/>
            <person name="Baniya A."/>
            <person name="Schwartz H.T."/>
            <person name="Tan C.-H."/>
            <person name="Antoshechkin I."/>
            <person name="Sternberg P.W."/>
            <person name="Goodrich-Blair H."/>
            <person name="Dillman A.R."/>
        </authorList>
    </citation>
    <scope>NUCLEOTIDE SEQUENCE</scope>
    <source>
        <strain evidence="3">PS9179</strain>
        <tissue evidence="3">Whole animal</tissue>
    </source>
</reference>
<feature type="region of interest" description="Disordered" evidence="1">
    <location>
        <begin position="723"/>
        <end position="755"/>
    </location>
</feature>